<evidence type="ECO:0000256" key="4">
    <source>
        <dbReference type="ARBA" id="ARBA00023172"/>
    </source>
</evidence>
<comment type="similarity">
    <text evidence="1">Belongs to the 'phage' integrase family.</text>
</comment>
<dbReference type="SUPFAM" id="SSF56349">
    <property type="entry name" value="DNA breaking-rejoining enzymes"/>
    <property type="match status" value="1"/>
</dbReference>
<keyword evidence="2" id="KW-0229">DNA integration</keyword>
<dbReference type="Proteomes" id="UP001597452">
    <property type="component" value="Unassembled WGS sequence"/>
</dbReference>
<dbReference type="Pfam" id="PF00589">
    <property type="entry name" value="Phage_integrase"/>
    <property type="match status" value="1"/>
</dbReference>
<reference evidence="7" key="1">
    <citation type="journal article" date="2019" name="Int. J. Syst. Evol. Microbiol.">
        <title>The Global Catalogue of Microorganisms (GCM) 10K type strain sequencing project: providing services to taxonomists for standard genome sequencing and annotation.</title>
        <authorList>
            <consortium name="The Broad Institute Genomics Platform"/>
            <consortium name="The Broad Institute Genome Sequencing Center for Infectious Disease"/>
            <person name="Wu L."/>
            <person name="Ma J."/>
        </authorList>
    </citation>
    <scope>NUCLEOTIDE SEQUENCE [LARGE SCALE GENOMIC DNA]</scope>
    <source>
        <strain evidence="7">TISTR 1571</strain>
    </source>
</reference>
<keyword evidence="4" id="KW-0233">DNA recombination</keyword>
<keyword evidence="7" id="KW-1185">Reference proteome</keyword>
<dbReference type="EMBL" id="JBHUMZ010000010">
    <property type="protein sequence ID" value="MFD2637732.1"/>
    <property type="molecule type" value="Genomic_DNA"/>
</dbReference>
<dbReference type="InterPro" id="IPR010998">
    <property type="entry name" value="Integrase_recombinase_N"/>
</dbReference>
<evidence type="ECO:0000259" key="5">
    <source>
        <dbReference type="PROSITE" id="PS51898"/>
    </source>
</evidence>
<dbReference type="PANTHER" id="PTHR30349:SF41">
    <property type="entry name" value="INTEGRASE_RECOMBINASE PROTEIN MJ0367-RELATED"/>
    <property type="match status" value="1"/>
</dbReference>
<name>A0ABW5Q7C3_9BACI</name>
<organism evidence="6 7">
    <name type="scientific">Piscibacillus salipiscarius</name>
    <dbReference type="NCBI Taxonomy" id="299480"/>
    <lineage>
        <taxon>Bacteria</taxon>
        <taxon>Bacillati</taxon>
        <taxon>Bacillota</taxon>
        <taxon>Bacilli</taxon>
        <taxon>Bacillales</taxon>
        <taxon>Bacillaceae</taxon>
        <taxon>Piscibacillus</taxon>
    </lineage>
</organism>
<accession>A0ABW5Q7C3</accession>
<dbReference type="InterPro" id="IPR004107">
    <property type="entry name" value="Integrase_SAM-like_N"/>
</dbReference>
<dbReference type="Pfam" id="PF14659">
    <property type="entry name" value="Phage_int_SAM_3"/>
    <property type="match status" value="1"/>
</dbReference>
<comment type="caution">
    <text evidence="6">The sequence shown here is derived from an EMBL/GenBank/DDBJ whole genome shotgun (WGS) entry which is preliminary data.</text>
</comment>
<gene>
    <name evidence="6" type="ORF">ACFSW4_02445</name>
</gene>
<dbReference type="InterPro" id="IPR013762">
    <property type="entry name" value="Integrase-like_cat_sf"/>
</dbReference>
<dbReference type="InterPro" id="IPR011010">
    <property type="entry name" value="DNA_brk_join_enz"/>
</dbReference>
<evidence type="ECO:0000256" key="3">
    <source>
        <dbReference type="ARBA" id="ARBA00023125"/>
    </source>
</evidence>
<proteinExistence type="inferred from homology"/>
<keyword evidence="3" id="KW-0238">DNA-binding</keyword>
<evidence type="ECO:0000256" key="1">
    <source>
        <dbReference type="ARBA" id="ARBA00008857"/>
    </source>
</evidence>
<dbReference type="InterPro" id="IPR050090">
    <property type="entry name" value="Tyrosine_recombinase_XerCD"/>
</dbReference>
<sequence>MASYTQRGKNSFTLFVELGYDENGKRLRKTKTIKVDSRLMKTKRKLEGYLEEEWLKFKMQVEAGEYIEPQKKYFKDFVHDWSEKYAKSFYAKKTYNNYMEKLNNYILPRFGAMRIEQIKTLHIVDFLNEASQPGFGKRKKDVPLSSSTIYELDKILRILFNKAVTWQIISKSPMESLERPKLKKRKPKFYSGADFATYFEALDQESKQWRLFFLTALITGFRRGEIVALEWTHFDFDNLQIKLVQSIPLFENGKPLIKSTKTDEDIRVVDMPEWYMDEMKIFYKEWKKEKFSAGDQWEEKGHKFVFHTGLGRPYNPQTPTSKWRQIIKKYNLKDIRLHDHRHSMVSWLLENGGSIKEAQIRAGHSSMRTTSDIYGHLSPEGMKKTAEKFNQLNPNKYKNKSS</sequence>
<dbReference type="Gene3D" id="1.10.443.10">
    <property type="entry name" value="Intergrase catalytic core"/>
    <property type="match status" value="1"/>
</dbReference>
<protein>
    <submittedName>
        <fullName evidence="6">Tyrosine-type recombinase/integrase</fullName>
    </submittedName>
</protein>
<dbReference type="CDD" id="cd01189">
    <property type="entry name" value="INT_ICEBs1_C_like"/>
    <property type="match status" value="1"/>
</dbReference>
<dbReference type="InterPro" id="IPR002104">
    <property type="entry name" value="Integrase_catalytic"/>
</dbReference>
<evidence type="ECO:0000313" key="7">
    <source>
        <dbReference type="Proteomes" id="UP001597452"/>
    </source>
</evidence>
<evidence type="ECO:0000256" key="2">
    <source>
        <dbReference type="ARBA" id="ARBA00022908"/>
    </source>
</evidence>
<dbReference type="PANTHER" id="PTHR30349">
    <property type="entry name" value="PHAGE INTEGRASE-RELATED"/>
    <property type="match status" value="1"/>
</dbReference>
<dbReference type="PROSITE" id="PS51898">
    <property type="entry name" value="TYR_RECOMBINASE"/>
    <property type="match status" value="1"/>
</dbReference>
<dbReference type="RefSeq" id="WP_377327235.1">
    <property type="nucleotide sequence ID" value="NZ_JBHUMZ010000010.1"/>
</dbReference>
<dbReference type="Gene3D" id="1.10.150.130">
    <property type="match status" value="1"/>
</dbReference>
<feature type="domain" description="Tyr recombinase" evidence="5">
    <location>
        <begin position="185"/>
        <end position="387"/>
    </location>
</feature>
<evidence type="ECO:0000313" key="6">
    <source>
        <dbReference type="EMBL" id="MFD2637732.1"/>
    </source>
</evidence>